<dbReference type="EC" id="2.10.1.1" evidence="5 10"/>
<comment type="pathway">
    <text evidence="3 10">Cofactor biosynthesis; molybdopterin biosynthesis.</text>
</comment>
<evidence type="ECO:0000256" key="7">
    <source>
        <dbReference type="ARBA" id="ARBA00022505"/>
    </source>
</evidence>
<name>A0A8J8B1Q8_9FIRM</name>
<dbReference type="Gene3D" id="2.170.190.11">
    <property type="entry name" value="Molybdopterin biosynthesis moea protein, domain 3"/>
    <property type="match status" value="1"/>
</dbReference>
<dbReference type="Pfam" id="PF12727">
    <property type="entry name" value="PBP_like"/>
    <property type="match status" value="1"/>
</dbReference>
<reference evidence="12" key="1">
    <citation type="submission" date="2021-04" db="EMBL/GenBank/DDBJ databases">
        <title>Sinoanaerobacter chloroacetimidivorans sp. nov., an obligate anaerobic bacterium isolated from anaerobic sludge.</title>
        <authorList>
            <person name="Bao Y."/>
        </authorList>
    </citation>
    <scope>NUCLEOTIDE SEQUENCE</scope>
    <source>
        <strain evidence="12">BAD-6</strain>
    </source>
</reference>
<dbReference type="UniPathway" id="UPA00344"/>
<dbReference type="SUPFAM" id="SSF63882">
    <property type="entry name" value="MoeA N-terminal region -like"/>
    <property type="match status" value="1"/>
</dbReference>
<keyword evidence="8 10" id="KW-0501">Molybdenum cofactor biosynthesis</keyword>
<comment type="caution">
    <text evidence="12">The sequence shown here is derived from an EMBL/GenBank/DDBJ whole genome shotgun (WGS) entry which is preliminary data.</text>
</comment>
<dbReference type="InterPro" id="IPR036425">
    <property type="entry name" value="MoaB/Mog-like_dom_sf"/>
</dbReference>
<dbReference type="Gene3D" id="2.40.340.10">
    <property type="entry name" value="MoeA, C-terminal, domain IV"/>
    <property type="match status" value="1"/>
</dbReference>
<dbReference type="PROSITE" id="PS01079">
    <property type="entry name" value="MOCF_BIOSYNTHESIS_2"/>
    <property type="match status" value="1"/>
</dbReference>
<dbReference type="InterPro" id="IPR024370">
    <property type="entry name" value="PBP_domain"/>
</dbReference>
<comment type="cofactor">
    <cofactor evidence="10">
        <name>Mg(2+)</name>
        <dbReference type="ChEBI" id="CHEBI:18420"/>
    </cofactor>
</comment>
<feature type="domain" description="MoaB/Mog" evidence="11">
    <location>
        <begin position="186"/>
        <end position="323"/>
    </location>
</feature>
<dbReference type="AlphaFoldDB" id="A0A8J8B1Q8"/>
<dbReference type="InterPro" id="IPR036135">
    <property type="entry name" value="MoeA_linker/N_sf"/>
</dbReference>
<evidence type="ECO:0000256" key="8">
    <source>
        <dbReference type="ARBA" id="ARBA00023150"/>
    </source>
</evidence>
<evidence type="ECO:0000256" key="6">
    <source>
        <dbReference type="ARBA" id="ARBA00021108"/>
    </source>
</evidence>
<evidence type="ECO:0000313" key="12">
    <source>
        <dbReference type="EMBL" id="MBR0597926.1"/>
    </source>
</evidence>
<keyword evidence="13" id="KW-1185">Reference proteome</keyword>
<organism evidence="12 13">
    <name type="scientific">Sinanaerobacter chloroacetimidivorans</name>
    <dbReference type="NCBI Taxonomy" id="2818044"/>
    <lineage>
        <taxon>Bacteria</taxon>
        <taxon>Bacillati</taxon>
        <taxon>Bacillota</taxon>
        <taxon>Clostridia</taxon>
        <taxon>Peptostreptococcales</taxon>
        <taxon>Anaerovoracaceae</taxon>
        <taxon>Sinanaerobacter</taxon>
    </lineage>
</organism>
<dbReference type="Gene3D" id="3.90.105.10">
    <property type="entry name" value="Molybdopterin biosynthesis moea protein, domain 2"/>
    <property type="match status" value="1"/>
</dbReference>
<comment type="similarity">
    <text evidence="4 10">Belongs to the MoeA family.</text>
</comment>
<dbReference type="Pfam" id="PF00994">
    <property type="entry name" value="MoCF_biosynth"/>
    <property type="match status" value="1"/>
</dbReference>
<evidence type="ECO:0000256" key="9">
    <source>
        <dbReference type="ARBA" id="ARBA00047317"/>
    </source>
</evidence>
<dbReference type="CDD" id="cd00887">
    <property type="entry name" value="MoeA"/>
    <property type="match status" value="1"/>
</dbReference>
<accession>A0A8J8B1Q8</accession>
<dbReference type="FunFam" id="2.40.340.10:FF:000005">
    <property type="entry name" value="Molybdopterin molybdenumtransferase MoeA"/>
    <property type="match status" value="1"/>
</dbReference>
<dbReference type="Pfam" id="PF03454">
    <property type="entry name" value="MoeA_C"/>
    <property type="match status" value="1"/>
</dbReference>
<reference evidence="12" key="2">
    <citation type="submission" date="2021-04" db="EMBL/GenBank/DDBJ databases">
        <authorList>
            <person name="Liu J."/>
        </authorList>
    </citation>
    <scope>NUCLEOTIDE SEQUENCE</scope>
    <source>
        <strain evidence="12">BAD-6</strain>
    </source>
</reference>
<evidence type="ECO:0000256" key="2">
    <source>
        <dbReference type="ARBA" id="ARBA00003487"/>
    </source>
</evidence>
<evidence type="ECO:0000256" key="4">
    <source>
        <dbReference type="ARBA" id="ARBA00010763"/>
    </source>
</evidence>
<dbReference type="SMART" id="SM00852">
    <property type="entry name" value="MoCF_biosynth"/>
    <property type="match status" value="1"/>
</dbReference>
<dbReference type="Gene3D" id="3.40.190.10">
    <property type="entry name" value="Periplasmic binding protein-like II"/>
    <property type="match status" value="1"/>
</dbReference>
<dbReference type="Gene3D" id="3.40.980.10">
    <property type="entry name" value="MoaB/Mog-like domain"/>
    <property type="match status" value="1"/>
</dbReference>
<evidence type="ECO:0000256" key="1">
    <source>
        <dbReference type="ARBA" id="ARBA00002901"/>
    </source>
</evidence>
<dbReference type="GO" id="GO:0005829">
    <property type="term" value="C:cytosol"/>
    <property type="evidence" value="ECO:0007669"/>
    <property type="project" value="TreeGrafter"/>
</dbReference>
<sequence length="635" mass="69930">MIGYRRSDRMERKIYLSNTDIEEAVSLYLERLEPCIRNTAIEKIDIREAKGRVTAKPIFARTSSPNHNAAAMDGIMVIASKTYSASEANPVILNKGSDFEYVNTGHVITEPYDSVIMIEDIVDLGSDQVKIMVQASPWQHIRPIGEDIVAGEMILPENHQIRPMDIGAVLSGGRTEIEVYEKIKVGIMPTGNEITDRYDDLPKGKLFDTNSWTFRAIVEDWGGIAERISPVEDEYDKLKTALLDLAQRNHVVVVNAGSSAGSKDFTAKLIEELGELVLHGIAIKPGKPTILGIVKGKPVIGVPGYPGSAFLVFEEVVGPVIKKLQHMRMQLAQEVKATVSRRMVSTLKYREYIRVKLGKVGDKLIATPLNRGAGVTMALVKADGLMVIPRNSEGYETGDEVRVTLTNDMSVIENTIVSIGSHDLIMDLIGSILGRNGRSLSSAHVGSMGGIMAIKRGEAHIAPIHLLDENTGEYNKTYIEKYLGQERAVLVKGVRREQGFMVAKGNPKNIRTIEDLAREDISFVNRQKGSGTRILTDYLLNRHQIEGKNISGYDRDMTTHMAVAAAVESGTADVGVGVYSAAKVMGLDFISIGYEDYDFAVPEKYLNTEMLRAFIEVLNSEEFKSILKDLGGYGL</sequence>
<comment type="function">
    <text evidence="1 10">Catalyzes the insertion of molybdate into adenylated molybdopterin with the concomitant release of AMP.</text>
</comment>
<dbReference type="GO" id="GO:0046872">
    <property type="term" value="F:metal ion binding"/>
    <property type="evidence" value="ECO:0007669"/>
    <property type="project" value="UniProtKB-UniRule"/>
</dbReference>
<comment type="catalytic activity">
    <reaction evidence="9">
        <text>adenylyl-molybdopterin + molybdate = Mo-molybdopterin + AMP + H(+)</text>
        <dbReference type="Rhea" id="RHEA:35047"/>
        <dbReference type="ChEBI" id="CHEBI:15378"/>
        <dbReference type="ChEBI" id="CHEBI:36264"/>
        <dbReference type="ChEBI" id="CHEBI:62727"/>
        <dbReference type="ChEBI" id="CHEBI:71302"/>
        <dbReference type="ChEBI" id="CHEBI:456215"/>
        <dbReference type="EC" id="2.10.1.1"/>
    </reaction>
</comment>
<dbReference type="PANTHER" id="PTHR10192">
    <property type="entry name" value="MOLYBDOPTERIN BIOSYNTHESIS PROTEIN"/>
    <property type="match status" value="1"/>
</dbReference>
<dbReference type="InterPro" id="IPR005110">
    <property type="entry name" value="MoeA_linker/N"/>
</dbReference>
<dbReference type="PANTHER" id="PTHR10192:SF16">
    <property type="entry name" value="MOLYBDOPTERIN MOLYBDENUMTRANSFERASE"/>
    <property type="match status" value="1"/>
</dbReference>
<dbReference type="InterPro" id="IPR036688">
    <property type="entry name" value="MoeA_C_domain_IV_sf"/>
</dbReference>
<keyword evidence="10" id="KW-0460">Magnesium</keyword>
<dbReference type="InterPro" id="IPR005111">
    <property type="entry name" value="MoeA_C_domain_IV"/>
</dbReference>
<evidence type="ECO:0000256" key="5">
    <source>
        <dbReference type="ARBA" id="ARBA00013269"/>
    </source>
</evidence>
<evidence type="ECO:0000256" key="3">
    <source>
        <dbReference type="ARBA" id="ARBA00005046"/>
    </source>
</evidence>
<evidence type="ECO:0000259" key="11">
    <source>
        <dbReference type="SMART" id="SM00852"/>
    </source>
</evidence>
<dbReference type="InterPro" id="IPR001453">
    <property type="entry name" value="MoaB/Mog_dom"/>
</dbReference>
<dbReference type="InterPro" id="IPR038987">
    <property type="entry name" value="MoeA-like"/>
</dbReference>
<evidence type="ECO:0000313" key="13">
    <source>
        <dbReference type="Proteomes" id="UP000675664"/>
    </source>
</evidence>
<protein>
    <recommendedName>
        <fullName evidence="6 10">Molybdopterin molybdenumtransferase</fullName>
        <ecNumber evidence="5 10">2.10.1.1</ecNumber>
    </recommendedName>
</protein>
<evidence type="ECO:0000256" key="10">
    <source>
        <dbReference type="RuleBase" id="RU365090"/>
    </source>
</evidence>
<dbReference type="EMBL" id="JAGSND010000004">
    <property type="protein sequence ID" value="MBR0597926.1"/>
    <property type="molecule type" value="Genomic_DNA"/>
</dbReference>
<dbReference type="NCBIfam" id="NF011068">
    <property type="entry name" value="PRK14498.1"/>
    <property type="match status" value="1"/>
</dbReference>
<gene>
    <name evidence="12" type="ORF">KCX82_08585</name>
</gene>
<keyword evidence="7 10" id="KW-0500">Molybdenum</keyword>
<keyword evidence="10" id="KW-0479">Metal-binding</keyword>
<dbReference type="InterPro" id="IPR008284">
    <property type="entry name" value="MoCF_biosynth_CS"/>
</dbReference>
<proteinExistence type="inferred from homology"/>
<keyword evidence="10" id="KW-0808">Transferase</keyword>
<dbReference type="Pfam" id="PF03453">
    <property type="entry name" value="MoeA_N"/>
    <property type="match status" value="1"/>
</dbReference>
<dbReference type="GO" id="GO:0006777">
    <property type="term" value="P:Mo-molybdopterin cofactor biosynthetic process"/>
    <property type="evidence" value="ECO:0007669"/>
    <property type="project" value="UniProtKB-UniRule"/>
</dbReference>
<dbReference type="SUPFAM" id="SSF53850">
    <property type="entry name" value="Periplasmic binding protein-like II"/>
    <property type="match status" value="1"/>
</dbReference>
<dbReference type="GO" id="GO:0061599">
    <property type="term" value="F:molybdopterin molybdotransferase activity"/>
    <property type="evidence" value="ECO:0007669"/>
    <property type="project" value="UniProtKB-UniRule"/>
</dbReference>
<comment type="function">
    <text evidence="2">May be involved in the biosynthesis of molybdopterin.</text>
</comment>
<dbReference type="SUPFAM" id="SSF63867">
    <property type="entry name" value="MoeA C-terminal domain-like"/>
    <property type="match status" value="1"/>
</dbReference>
<dbReference type="Proteomes" id="UP000675664">
    <property type="component" value="Unassembled WGS sequence"/>
</dbReference>
<dbReference type="SUPFAM" id="SSF53218">
    <property type="entry name" value="Molybdenum cofactor biosynthesis proteins"/>
    <property type="match status" value="1"/>
</dbReference>